<gene>
    <name evidence="1" type="ORF">SPHA_68966</name>
</gene>
<keyword evidence="2" id="KW-1185">Reference proteome</keyword>
<name>A0A812E5T7_ACAPH</name>
<proteinExistence type="predicted"/>
<dbReference type="AlphaFoldDB" id="A0A812E5T7"/>
<evidence type="ECO:0000313" key="2">
    <source>
        <dbReference type="Proteomes" id="UP000597762"/>
    </source>
</evidence>
<reference evidence="1" key="1">
    <citation type="submission" date="2021-01" db="EMBL/GenBank/DDBJ databases">
        <authorList>
            <person name="Li R."/>
            <person name="Bekaert M."/>
        </authorList>
    </citation>
    <scope>NUCLEOTIDE SEQUENCE</scope>
    <source>
        <strain evidence="1">Farmed</strain>
    </source>
</reference>
<dbReference type="Proteomes" id="UP000597762">
    <property type="component" value="Unassembled WGS sequence"/>
</dbReference>
<protein>
    <submittedName>
        <fullName evidence="1">Uncharacterized protein</fullName>
    </submittedName>
</protein>
<evidence type="ECO:0000313" key="1">
    <source>
        <dbReference type="EMBL" id="CAE1318484.1"/>
    </source>
</evidence>
<comment type="caution">
    <text evidence="1">The sequence shown here is derived from an EMBL/GenBank/DDBJ whole genome shotgun (WGS) entry which is preliminary data.</text>
</comment>
<dbReference type="EMBL" id="CAHIKZ030005039">
    <property type="protein sequence ID" value="CAE1318484.1"/>
    <property type="molecule type" value="Genomic_DNA"/>
</dbReference>
<organism evidence="1 2">
    <name type="scientific">Acanthosepion pharaonis</name>
    <name type="common">Pharaoh cuttlefish</name>
    <name type="synonym">Sepia pharaonis</name>
    <dbReference type="NCBI Taxonomy" id="158019"/>
    <lineage>
        <taxon>Eukaryota</taxon>
        <taxon>Metazoa</taxon>
        <taxon>Spiralia</taxon>
        <taxon>Lophotrochozoa</taxon>
        <taxon>Mollusca</taxon>
        <taxon>Cephalopoda</taxon>
        <taxon>Coleoidea</taxon>
        <taxon>Decapodiformes</taxon>
        <taxon>Sepiida</taxon>
        <taxon>Sepiina</taxon>
        <taxon>Sepiidae</taxon>
        <taxon>Acanthosepion</taxon>
    </lineage>
</organism>
<sequence>MYLFLHSFLYSVQSNKICFWGKIFACIKKYLRHIYLSIYLSISRNETFLSIYLSTSIRPVLACMYNRIYMSVERRSKSTVARQQPVLLGVGPVWTCQRPILGCQCSPLFSPIKRTIAPLKRGSRGTGLLLLSLFRLMSFCTAFSTKQTLLEPTFFVRSSCFCVVFVYFSFQG</sequence>
<accession>A0A812E5T7</accession>